<dbReference type="Pfam" id="PF20157">
    <property type="entry name" value="Maf_flag10_N"/>
    <property type="match status" value="3"/>
</dbReference>
<gene>
    <name evidence="3" type="ORF">Q3O60_06820</name>
</gene>
<evidence type="ECO:0000313" key="4">
    <source>
        <dbReference type="Proteomes" id="UP001231616"/>
    </source>
</evidence>
<evidence type="ECO:0000259" key="2">
    <source>
        <dbReference type="Pfam" id="PF20157"/>
    </source>
</evidence>
<dbReference type="RefSeq" id="WP_305893155.1">
    <property type="nucleotide sequence ID" value="NZ_JAUZVZ010000007.1"/>
</dbReference>
<proteinExistence type="predicted"/>
<evidence type="ECO:0000259" key="1">
    <source>
        <dbReference type="Pfam" id="PF01973"/>
    </source>
</evidence>
<dbReference type="PANTHER" id="PTHR41786:SF1">
    <property type="entry name" value="6-HYDROXYMETHYLPTERIN DIPHOSPHOKINASE MPTE-LIKE DOMAIN-CONTAINING PROTEIN"/>
    <property type="match status" value="1"/>
</dbReference>
<feature type="domain" description="6-hydroxymethylpterin diphosphokinase MptE-like" evidence="1">
    <location>
        <begin position="538"/>
        <end position="695"/>
    </location>
</feature>
<dbReference type="PANTHER" id="PTHR41786">
    <property type="entry name" value="MOTILITY ACCESSORY FACTOR MAF"/>
    <property type="match status" value="1"/>
</dbReference>
<feature type="domain" description="Glycosyltransferase Maf N-terminal" evidence="2">
    <location>
        <begin position="273"/>
        <end position="499"/>
    </location>
</feature>
<name>A0ABT9GXW3_9GAMM</name>
<keyword evidence="4" id="KW-1185">Reference proteome</keyword>
<evidence type="ECO:0000313" key="3">
    <source>
        <dbReference type="EMBL" id="MDP4535893.1"/>
    </source>
</evidence>
<dbReference type="InterPro" id="IPR045376">
    <property type="entry name" value="Maf_N"/>
</dbReference>
<protein>
    <submittedName>
        <fullName evidence="3">DUF115 domain-containing protein</fullName>
    </submittedName>
</protein>
<dbReference type="Proteomes" id="UP001231616">
    <property type="component" value="Unassembled WGS sequence"/>
</dbReference>
<feature type="domain" description="Glycosyltransferase Maf N-terminal" evidence="2">
    <location>
        <begin position="30"/>
        <end position="97"/>
    </location>
</feature>
<sequence>MLKYIRYQTCADQNLQRKNEESESVKISRRYKHNMAAFSRTIPSVLPLIASHDPENLSIFVTNAKQINIVNYGTGKTWYSETPEQDMQAEVSAFLASSPYFDLRHGSESEHWLTQPISEQVETVIMFGLGLGYQLQYLIEQIDIKYLIIYEPSLDVVHCSLQAADWHHILQMAEEKGTQLFLQLGNDGSSLPEDFAELLPLLNDDKVFVYRHYFHPIMDEVIRFAFCHSNQYKQLTNKNHVFSPDYSLYNYIAEHNQSVLGNYTPERLNNSDLFEQNLLTLKEYYPQVFSVISDYSPVSWYLVKDGKNQANLLHKKRNALFYDNLESESNSLVSDFESNPLKDDVVLGQQVSNKLGHYIHFQAVQKVQTELQNIITSDTVLPEHVESIIIFGIGLGVHIESLCDGHEISNLYICEPNLDFFLASLHVVDWSKIIRRADQAGQRIYFNLGGDGADYFSDLMAQFYQVGAYSIANTYLLSSYFDAEMHQSISTLRSELSIVLALGEYFDHARYGIAHTYFNLKYRCRFLKLGSEDYDNEPLLSKPLFIVGNGPSLDDSIDYLQHYRDQVILISCGTALKSLHSKKITPDFHAEIEQNKATFHWISQVNDAEYLKSIRLLSINGIHPDTASLFKEVLLCFKSGEPATVLFQPEITKAGYKTKSLSYAYPTVSNLAVNFALMAGFKYIYLFGIDLGYTDINYHHSKLSAYYKTDGSQIYDYKSAHGDGIAAEGNFLPLVYTKREFDVSRKLIEKALMQYSCKVEVYNCSNGVKITGAIPLHPECILLNEPNVSPADIEHFIKNAFFDDLSKFSDEIFSSMDTLELSEAVFRWLEYFDTPVCSIEDARRFIDEQWIFFRSKISNRNSLIFFLFSGTSNYFSSVLTKILASSHESESTCLHSFNIARKIWRDCIQQAHDSFIEQPLELDNVDVSHLFK</sequence>
<dbReference type="InterPro" id="IPR002826">
    <property type="entry name" value="MptE-like"/>
</dbReference>
<dbReference type="Gene3D" id="3.90.1480.10">
    <property type="entry name" value="Alpha-2,3-sialyltransferase"/>
    <property type="match status" value="1"/>
</dbReference>
<reference evidence="3 4" key="1">
    <citation type="submission" date="2023-08" db="EMBL/GenBank/DDBJ databases">
        <authorList>
            <person name="Joshi A."/>
            <person name="Thite S."/>
        </authorList>
    </citation>
    <scope>NUCLEOTIDE SEQUENCE [LARGE SCALE GENOMIC DNA]</scope>
    <source>
        <strain evidence="3 4">AC40</strain>
    </source>
</reference>
<organism evidence="3 4">
    <name type="scientific">Alkalimonas collagenimarina</name>
    <dbReference type="NCBI Taxonomy" id="400390"/>
    <lineage>
        <taxon>Bacteria</taxon>
        <taxon>Pseudomonadati</taxon>
        <taxon>Pseudomonadota</taxon>
        <taxon>Gammaproteobacteria</taxon>
        <taxon>Alkalimonas</taxon>
    </lineage>
</organism>
<feature type="domain" description="Glycosyltransferase Maf N-terminal" evidence="2">
    <location>
        <begin position="115"/>
        <end position="223"/>
    </location>
</feature>
<dbReference type="EMBL" id="JAUZVZ010000007">
    <property type="protein sequence ID" value="MDP4535893.1"/>
    <property type="molecule type" value="Genomic_DNA"/>
</dbReference>
<accession>A0ABT9GXW3</accession>
<dbReference type="Pfam" id="PF01973">
    <property type="entry name" value="MptE-like"/>
    <property type="match status" value="1"/>
</dbReference>
<comment type="caution">
    <text evidence="3">The sequence shown here is derived from an EMBL/GenBank/DDBJ whole genome shotgun (WGS) entry which is preliminary data.</text>
</comment>